<evidence type="ECO:0000313" key="9">
    <source>
        <dbReference type="EMBL" id="PIR90899.1"/>
    </source>
</evidence>
<dbReference type="EMBL" id="PFAV01000069">
    <property type="protein sequence ID" value="PIR90899.1"/>
    <property type="molecule type" value="Genomic_DNA"/>
</dbReference>
<dbReference type="Proteomes" id="UP000228906">
    <property type="component" value="Unassembled WGS sequence"/>
</dbReference>
<comment type="function">
    <text evidence="5">Endoribonuclease that initiates mRNA decay.</text>
</comment>
<name>A0A2H0UXI2_9BACT</name>
<dbReference type="EC" id="3.1.-.-" evidence="5 6"/>
<comment type="subcellular location">
    <subcellularLocation>
        <location evidence="5">Cell membrane</location>
        <topology evidence="5">Single-pass membrane protein</topology>
    </subcellularLocation>
</comment>
<evidence type="ECO:0000256" key="4">
    <source>
        <dbReference type="ARBA" id="ARBA00022884"/>
    </source>
</evidence>
<dbReference type="HAMAP" id="MF_00335">
    <property type="entry name" value="RNase_Y"/>
    <property type="match status" value="1"/>
</dbReference>
<comment type="caution">
    <text evidence="9">The sequence shown here is derived from an EMBL/GenBank/DDBJ whole genome shotgun (WGS) entry which is preliminary data.</text>
</comment>
<dbReference type="GO" id="GO:0006402">
    <property type="term" value="P:mRNA catabolic process"/>
    <property type="evidence" value="ECO:0007669"/>
    <property type="project" value="UniProtKB-UniRule"/>
</dbReference>
<dbReference type="CDD" id="cd22431">
    <property type="entry name" value="KH-I_RNaseY"/>
    <property type="match status" value="1"/>
</dbReference>
<dbReference type="NCBIfam" id="TIGR03319">
    <property type="entry name" value="RNase_Y"/>
    <property type="match status" value="1"/>
</dbReference>
<organism evidence="9 10">
    <name type="scientific">bacterium (Candidatus Gribaldobacteria) CG10_big_fil_rev_8_21_14_0_10_41_12</name>
    <dbReference type="NCBI Taxonomy" id="2014277"/>
    <lineage>
        <taxon>Bacteria</taxon>
        <taxon>Candidatus Gribaldobacteria</taxon>
    </lineage>
</organism>
<evidence type="ECO:0000256" key="2">
    <source>
        <dbReference type="ARBA" id="ARBA00022759"/>
    </source>
</evidence>
<dbReference type="InterPro" id="IPR017705">
    <property type="entry name" value="Ribonuclease_Y"/>
</dbReference>
<sequence>MQPLSLYLLILNAVSLIVGAVIGYYVRQSIVKKRKGTIEAKLQKKVTQTKQETEEMVAAAKAEARKVLADAQQEREERRRELSKTEQILLKREQLLDEKLSAFEVKENDFEVKLKKLKEARERIVQMKDEVQKRLEGLSQLSEKQARDLLLKEVEDKCQGELIERTQKLKQEGEERVKIISKEILVGAIQRYALSQAQEVTTTTLTIPSDEVKGRIIGKEGRNIKTFEKLAGVDVIVDETPETVIISGFNPLRRHIAKIALERLVKDGRIQPARIEEALAKAKEEIEEQIQEYGERAVVDAGVVGLPLKIVQLLGRLHFRTSYGQNVLLHSLEVAHLSAALAEELGLDAKVARKAGLLHDIGKSVDHQIQGSHVDIGIKILEKFKQDPEVITAMKAHHEEYPAESSEALLVKAADQISGARPGARRDTVENYIMRLKELEDLALAFPGVATVYAVQAGREIRVFVKPEEVGDLEAYKLARDIADKIQRELNYPGEIRVNVIRETRVMEYAR</sequence>
<keyword evidence="7" id="KW-0175">Coiled coil</keyword>
<dbReference type="GO" id="GO:0004521">
    <property type="term" value="F:RNA endonuclease activity"/>
    <property type="evidence" value="ECO:0007669"/>
    <property type="project" value="UniProtKB-UniRule"/>
</dbReference>
<dbReference type="SUPFAM" id="SSF109604">
    <property type="entry name" value="HD-domain/PDEase-like"/>
    <property type="match status" value="1"/>
</dbReference>
<proteinExistence type="inferred from homology"/>
<dbReference type="InterPro" id="IPR004087">
    <property type="entry name" value="KH_dom"/>
</dbReference>
<dbReference type="Pfam" id="PF01966">
    <property type="entry name" value="HD"/>
    <property type="match status" value="1"/>
</dbReference>
<dbReference type="InterPro" id="IPR036612">
    <property type="entry name" value="KH_dom_type_1_sf"/>
</dbReference>
<dbReference type="CDD" id="cd00077">
    <property type="entry name" value="HDc"/>
    <property type="match status" value="1"/>
</dbReference>
<dbReference type="InterPro" id="IPR006674">
    <property type="entry name" value="HD_domain"/>
</dbReference>
<keyword evidence="5" id="KW-0472">Membrane</keyword>
<accession>A0A2H0UXI2</accession>
<dbReference type="InterPro" id="IPR004088">
    <property type="entry name" value="KH_dom_type_1"/>
</dbReference>
<dbReference type="InterPro" id="IPR006675">
    <property type="entry name" value="HDIG_dom"/>
</dbReference>
<keyword evidence="2 5" id="KW-0255">Endonuclease</keyword>
<keyword evidence="5" id="KW-1003">Cell membrane</keyword>
<reference evidence="10" key="1">
    <citation type="submission" date="2017-09" db="EMBL/GenBank/DDBJ databases">
        <title>Depth-based differentiation of microbial function through sediment-hosted aquifers and enrichment of novel symbionts in the deep terrestrial subsurface.</title>
        <authorList>
            <person name="Probst A.J."/>
            <person name="Ladd B."/>
            <person name="Jarett J.K."/>
            <person name="Geller-Mcgrath D.E."/>
            <person name="Sieber C.M.K."/>
            <person name="Emerson J.B."/>
            <person name="Anantharaman K."/>
            <person name="Thomas B.C."/>
            <person name="Malmstrom R."/>
            <person name="Stieglmeier M."/>
            <person name="Klingl A."/>
            <person name="Woyke T."/>
            <person name="Ryan C.M."/>
            <person name="Banfield J.F."/>
        </authorList>
    </citation>
    <scope>NUCLEOTIDE SEQUENCE [LARGE SCALE GENOMIC DNA]</scope>
</reference>
<comment type="similarity">
    <text evidence="5">Belongs to the RNase Y family.</text>
</comment>
<dbReference type="GO" id="GO:0016787">
    <property type="term" value="F:hydrolase activity"/>
    <property type="evidence" value="ECO:0007669"/>
    <property type="project" value="UniProtKB-KW"/>
</dbReference>
<dbReference type="PROSITE" id="PS50084">
    <property type="entry name" value="KH_TYPE_1"/>
    <property type="match status" value="1"/>
</dbReference>
<dbReference type="Pfam" id="PF00013">
    <property type="entry name" value="KH_1"/>
    <property type="match status" value="1"/>
</dbReference>
<feature type="domain" description="HD" evidence="8">
    <location>
        <begin position="327"/>
        <end position="420"/>
    </location>
</feature>
<dbReference type="SMART" id="SM00322">
    <property type="entry name" value="KH"/>
    <property type="match status" value="1"/>
</dbReference>
<dbReference type="InterPro" id="IPR003607">
    <property type="entry name" value="HD/PDEase_dom"/>
</dbReference>
<evidence type="ECO:0000313" key="10">
    <source>
        <dbReference type="Proteomes" id="UP000228906"/>
    </source>
</evidence>
<keyword evidence="4 5" id="KW-0694">RNA-binding</keyword>
<evidence type="ECO:0000256" key="1">
    <source>
        <dbReference type="ARBA" id="ARBA00022722"/>
    </source>
</evidence>
<dbReference type="PANTHER" id="PTHR12826:SF15">
    <property type="entry name" value="RIBONUCLEASE Y"/>
    <property type="match status" value="1"/>
</dbReference>
<dbReference type="GO" id="GO:0005886">
    <property type="term" value="C:plasma membrane"/>
    <property type="evidence" value="ECO:0007669"/>
    <property type="project" value="UniProtKB-SubCell"/>
</dbReference>
<evidence type="ECO:0000256" key="3">
    <source>
        <dbReference type="ARBA" id="ARBA00022801"/>
    </source>
</evidence>
<dbReference type="AlphaFoldDB" id="A0A2H0UXI2"/>
<evidence type="ECO:0000259" key="8">
    <source>
        <dbReference type="PROSITE" id="PS51831"/>
    </source>
</evidence>
<dbReference type="GO" id="GO:0003723">
    <property type="term" value="F:RNA binding"/>
    <property type="evidence" value="ECO:0007669"/>
    <property type="project" value="UniProtKB-UniRule"/>
</dbReference>
<evidence type="ECO:0000256" key="6">
    <source>
        <dbReference type="NCBIfam" id="TIGR03319"/>
    </source>
</evidence>
<dbReference type="Pfam" id="PF12072">
    <property type="entry name" value="RNase_Y_N"/>
    <property type="match status" value="1"/>
</dbReference>
<dbReference type="InterPro" id="IPR022711">
    <property type="entry name" value="RNase_Y_N"/>
</dbReference>
<keyword evidence="5" id="KW-1133">Transmembrane helix</keyword>
<dbReference type="Gene3D" id="1.10.3210.10">
    <property type="entry name" value="Hypothetical protein af1432"/>
    <property type="match status" value="1"/>
</dbReference>
<keyword evidence="3 5" id="KW-0378">Hydrolase</keyword>
<feature type="coiled-coil region" evidence="7">
    <location>
        <begin position="43"/>
        <end position="134"/>
    </location>
</feature>
<gene>
    <name evidence="5 9" type="primary">rny</name>
    <name evidence="9" type="ORF">COU03_03715</name>
</gene>
<dbReference type="PROSITE" id="PS51831">
    <property type="entry name" value="HD"/>
    <property type="match status" value="1"/>
</dbReference>
<keyword evidence="5" id="KW-0812">Transmembrane</keyword>
<evidence type="ECO:0000256" key="7">
    <source>
        <dbReference type="SAM" id="Coils"/>
    </source>
</evidence>
<keyword evidence="1 5" id="KW-0540">Nuclease</keyword>
<protein>
    <recommendedName>
        <fullName evidence="5 6">Ribonuclease Y</fullName>
        <shortName evidence="5">RNase Y</shortName>
        <ecNumber evidence="5 6">3.1.-.-</ecNumber>
    </recommendedName>
</protein>
<dbReference type="Gene3D" id="3.30.1370.10">
    <property type="entry name" value="K Homology domain, type 1"/>
    <property type="match status" value="1"/>
</dbReference>
<dbReference type="NCBIfam" id="TIGR00277">
    <property type="entry name" value="HDIG"/>
    <property type="match status" value="1"/>
</dbReference>
<dbReference type="SMART" id="SM00471">
    <property type="entry name" value="HDc"/>
    <property type="match status" value="1"/>
</dbReference>
<evidence type="ECO:0000256" key="5">
    <source>
        <dbReference type="HAMAP-Rule" id="MF_00335"/>
    </source>
</evidence>
<dbReference type="SUPFAM" id="SSF54791">
    <property type="entry name" value="Eukaryotic type KH-domain (KH-domain type I)"/>
    <property type="match status" value="1"/>
</dbReference>
<feature type="transmembrane region" description="Helical" evidence="5">
    <location>
        <begin position="6"/>
        <end position="26"/>
    </location>
</feature>
<dbReference type="PANTHER" id="PTHR12826">
    <property type="entry name" value="RIBONUCLEASE Y"/>
    <property type="match status" value="1"/>
</dbReference>